<keyword evidence="2" id="KW-0812">Transmembrane</keyword>
<name>A0ABQ3YG29_9ACTN</name>
<dbReference type="EMBL" id="BOMI01000155">
    <property type="protein sequence ID" value="GID78966.1"/>
    <property type="molecule type" value="Genomic_DNA"/>
</dbReference>
<gene>
    <name evidence="4" type="ORF">Ade02nite_76070</name>
</gene>
<reference evidence="4 5" key="1">
    <citation type="submission" date="2021-01" db="EMBL/GenBank/DDBJ databases">
        <title>Whole genome shotgun sequence of Actinoplanes deccanensis NBRC 13994.</title>
        <authorList>
            <person name="Komaki H."/>
            <person name="Tamura T."/>
        </authorList>
    </citation>
    <scope>NUCLEOTIDE SEQUENCE [LARGE SCALE GENOMIC DNA]</scope>
    <source>
        <strain evidence="4 5">NBRC 13994</strain>
    </source>
</reference>
<comment type="caution">
    <text evidence="4">The sequence shown here is derived from an EMBL/GenBank/DDBJ whole genome shotgun (WGS) entry which is preliminary data.</text>
</comment>
<dbReference type="RefSeq" id="WP_203774513.1">
    <property type="nucleotide sequence ID" value="NZ_BAAABO010000003.1"/>
</dbReference>
<keyword evidence="5" id="KW-1185">Reference proteome</keyword>
<accession>A0ABQ3YG29</accession>
<keyword evidence="2" id="KW-1133">Transmembrane helix</keyword>
<protein>
    <submittedName>
        <fullName evidence="4">Uncharacterized protein</fullName>
    </submittedName>
</protein>
<evidence type="ECO:0000313" key="5">
    <source>
        <dbReference type="Proteomes" id="UP000609879"/>
    </source>
</evidence>
<feature type="signal peptide" evidence="3">
    <location>
        <begin position="1"/>
        <end position="31"/>
    </location>
</feature>
<feature type="region of interest" description="Disordered" evidence="1">
    <location>
        <begin position="133"/>
        <end position="247"/>
    </location>
</feature>
<feature type="chain" id="PRO_5045672220" evidence="3">
    <location>
        <begin position="32"/>
        <end position="327"/>
    </location>
</feature>
<evidence type="ECO:0000256" key="1">
    <source>
        <dbReference type="SAM" id="MobiDB-lite"/>
    </source>
</evidence>
<keyword evidence="3" id="KW-0732">Signal</keyword>
<keyword evidence="2" id="KW-0472">Membrane</keyword>
<dbReference type="Proteomes" id="UP000609879">
    <property type="component" value="Unassembled WGS sequence"/>
</dbReference>
<organism evidence="4 5">
    <name type="scientific">Paractinoplanes deccanensis</name>
    <dbReference type="NCBI Taxonomy" id="113561"/>
    <lineage>
        <taxon>Bacteria</taxon>
        <taxon>Bacillati</taxon>
        <taxon>Actinomycetota</taxon>
        <taxon>Actinomycetes</taxon>
        <taxon>Micromonosporales</taxon>
        <taxon>Micromonosporaceae</taxon>
        <taxon>Paractinoplanes</taxon>
    </lineage>
</organism>
<proteinExistence type="predicted"/>
<feature type="transmembrane region" description="Helical" evidence="2">
    <location>
        <begin position="294"/>
        <end position="317"/>
    </location>
</feature>
<evidence type="ECO:0000256" key="2">
    <source>
        <dbReference type="SAM" id="Phobius"/>
    </source>
</evidence>
<feature type="compositionally biased region" description="Low complexity" evidence="1">
    <location>
        <begin position="197"/>
        <end position="210"/>
    </location>
</feature>
<evidence type="ECO:0000256" key="3">
    <source>
        <dbReference type="SAM" id="SignalP"/>
    </source>
</evidence>
<evidence type="ECO:0000313" key="4">
    <source>
        <dbReference type="EMBL" id="GID78966.1"/>
    </source>
</evidence>
<sequence>MSRQFRQRVTAIALSGLIFGAPMLVNGTANAQRIPEGARQVTFSGGGMLGLSCRSRPDVESMTVPAQSTIRVVNRTGYAAKLLLGGDTKGTLPDDSATDVIFRRGTTAVTLEPNCPIGDQAVPMLVTAQSSAPAAALPDPIPAPSSGGPEPVSMAPSGSREPSGAGMSDSAASGVRPARVNSAASRPGTRRPVGPRSSVVTQAATAAVQSMPHGGTAAPRPKIKSTVPAGTGGSAAPGFAGMPPGEQRAVLTGVPQIDLEPVTAGPAAPSPGPTEVAAAEPVATMAPMSDGGPIGLLALIAAVCVVGVGVATIRAIVSQRANRAKLA</sequence>
<feature type="compositionally biased region" description="Low complexity" evidence="1">
    <location>
        <begin position="163"/>
        <end position="174"/>
    </location>
</feature>